<evidence type="ECO:0000313" key="3">
    <source>
        <dbReference type="Proteomes" id="UP000017984"/>
    </source>
</evidence>
<protein>
    <submittedName>
        <fullName evidence="2">Uncharacterized protein</fullName>
    </submittedName>
</protein>
<comment type="caution">
    <text evidence="2">The sequence shown here is derived from an EMBL/GenBank/DDBJ whole genome shotgun (WGS) entry which is preliminary data.</text>
</comment>
<dbReference type="OrthoDB" id="3698588at2"/>
<organism evidence="2 3">
    <name type="scientific">Streptomyces roseochromogenus subsp. oscitans DS 12.976</name>
    <dbReference type="NCBI Taxonomy" id="1352936"/>
    <lineage>
        <taxon>Bacteria</taxon>
        <taxon>Bacillati</taxon>
        <taxon>Actinomycetota</taxon>
        <taxon>Actinomycetes</taxon>
        <taxon>Kitasatosporales</taxon>
        <taxon>Streptomycetaceae</taxon>
        <taxon>Streptomyces</taxon>
    </lineage>
</organism>
<dbReference type="STRING" id="1352936.M878_30595"/>
<feature type="compositionally biased region" description="Low complexity" evidence="1">
    <location>
        <begin position="167"/>
        <end position="179"/>
    </location>
</feature>
<accession>V6JWR8</accession>
<dbReference type="Proteomes" id="UP000017984">
    <property type="component" value="Chromosome"/>
</dbReference>
<dbReference type="RefSeq" id="WP_023550824.1">
    <property type="nucleotide sequence ID" value="NZ_CM002285.1"/>
</dbReference>
<gene>
    <name evidence="2" type="ORF">M878_30595</name>
</gene>
<feature type="region of interest" description="Disordered" evidence="1">
    <location>
        <begin position="145"/>
        <end position="179"/>
    </location>
</feature>
<name>V6JWR8_STRRC</name>
<dbReference type="AlphaFoldDB" id="V6JWR8"/>
<evidence type="ECO:0000313" key="2">
    <source>
        <dbReference type="EMBL" id="EST24365.1"/>
    </source>
</evidence>
<evidence type="ECO:0000256" key="1">
    <source>
        <dbReference type="SAM" id="MobiDB-lite"/>
    </source>
</evidence>
<proteinExistence type="predicted"/>
<dbReference type="EMBL" id="AWQX01000267">
    <property type="protein sequence ID" value="EST24365.1"/>
    <property type="molecule type" value="Genomic_DNA"/>
</dbReference>
<dbReference type="HOGENOM" id="CLU_1502691_0_0_11"/>
<reference evidence="2 3" key="1">
    <citation type="journal article" date="2014" name="Genome Announc.">
        <title>Draft Genome Sequence of Streptomyces roseochromogenes subsp. oscitans DS 12.976, Producer of the Aminocoumarin Antibiotic Clorobiocin.</title>
        <authorList>
            <person name="Ruckert C."/>
            <person name="Kalinowski J."/>
            <person name="Heide L."/>
            <person name="Apel A.K."/>
        </authorList>
    </citation>
    <scope>NUCLEOTIDE SEQUENCE [LARGE SCALE GENOMIC DNA]</scope>
    <source>
        <strain evidence="2 3">DS 12.976</strain>
    </source>
</reference>
<sequence>MSIDTAGIPAGPVQTGPVDFHPREEQIAILRDVLNAAGVELGAYDTTIVDWLAMWDWSTFAVVASWVARAAQTREPAPAVALPSRFDATPAEVDQHLRRIIAEDVYLRYQQTIGARAVAEAVKDVRLEVAAPDAPDAHQWRAVADYLDPDKGGNPYPSQLRKDADATARATSDSVRADQ</sequence>
<keyword evidence="3" id="KW-1185">Reference proteome</keyword>
<dbReference type="PATRIC" id="fig|1352936.5.peg.6373"/>